<dbReference type="KEGG" id="rter:IDM49_10290"/>
<organism evidence="7 8">
    <name type="scientific">Rothia terrae</name>
    <dbReference type="NCBI Taxonomy" id="396015"/>
    <lineage>
        <taxon>Bacteria</taxon>
        <taxon>Bacillati</taxon>
        <taxon>Actinomycetota</taxon>
        <taxon>Actinomycetes</taxon>
        <taxon>Micrococcales</taxon>
        <taxon>Micrococcaceae</taxon>
        <taxon>Rothia</taxon>
    </lineage>
</organism>
<dbReference type="GO" id="GO:0016020">
    <property type="term" value="C:membrane"/>
    <property type="evidence" value="ECO:0007669"/>
    <property type="project" value="UniProtKB-SubCell"/>
</dbReference>
<dbReference type="GO" id="GO:0140359">
    <property type="term" value="F:ABC-type transporter activity"/>
    <property type="evidence" value="ECO:0007669"/>
    <property type="project" value="InterPro"/>
</dbReference>
<keyword evidence="8" id="KW-1185">Reference proteome</keyword>
<proteinExistence type="predicted"/>
<dbReference type="Pfam" id="PF01061">
    <property type="entry name" value="ABC2_membrane"/>
    <property type="match status" value="1"/>
</dbReference>
<evidence type="ECO:0000256" key="3">
    <source>
        <dbReference type="ARBA" id="ARBA00022989"/>
    </source>
</evidence>
<feature type="transmembrane region" description="Helical" evidence="5">
    <location>
        <begin position="219"/>
        <end position="241"/>
    </location>
</feature>
<evidence type="ECO:0000256" key="1">
    <source>
        <dbReference type="ARBA" id="ARBA00004141"/>
    </source>
</evidence>
<dbReference type="Proteomes" id="UP000516404">
    <property type="component" value="Chromosome"/>
</dbReference>
<feature type="transmembrane region" description="Helical" evidence="5">
    <location>
        <begin position="97"/>
        <end position="124"/>
    </location>
</feature>
<sequence length="259" mass="27068">MSTSRYAVAARLAATQTFINVPTTLTTLVALPLTELLMLVAVASAMNSPQLVMTAYCGALVAAATGVMAQSIALVTYDRNIGVLHDVLLTRFFNPVFWFSKLAVPCLNAALMGCVMIGGIWLFAPDSSAKIAGTALALLPCFILAGTLLGFACATLSVALNDPYLISNVVAAALPLTAGVLAPVSAYPAWLAVLVQWLPLTHGIVVFREVAAGNGLSDAVLLHALAELAICCTWALAGVLASSRILALIRSGRRTEEIW</sequence>
<evidence type="ECO:0000256" key="2">
    <source>
        <dbReference type="ARBA" id="ARBA00022692"/>
    </source>
</evidence>
<name>A0A7H2BD37_9MICC</name>
<feature type="domain" description="ABC-2 type transporter transmembrane" evidence="6">
    <location>
        <begin position="21"/>
        <end position="209"/>
    </location>
</feature>
<feature type="transmembrane region" description="Helical" evidence="5">
    <location>
        <begin position="55"/>
        <end position="77"/>
    </location>
</feature>
<comment type="subcellular location">
    <subcellularLocation>
        <location evidence="1">Membrane</location>
        <topology evidence="1">Multi-pass membrane protein</topology>
    </subcellularLocation>
</comment>
<dbReference type="AlphaFoldDB" id="A0A7H2BD37"/>
<keyword evidence="2 5" id="KW-0812">Transmembrane</keyword>
<dbReference type="InterPro" id="IPR013525">
    <property type="entry name" value="ABC2_TM"/>
</dbReference>
<feature type="transmembrane region" description="Helical" evidence="5">
    <location>
        <begin position="25"/>
        <end position="43"/>
    </location>
</feature>
<protein>
    <submittedName>
        <fullName evidence="7">ABC transporter permease</fullName>
    </submittedName>
</protein>
<evidence type="ECO:0000313" key="7">
    <source>
        <dbReference type="EMBL" id="QNV37583.1"/>
    </source>
</evidence>
<evidence type="ECO:0000313" key="8">
    <source>
        <dbReference type="Proteomes" id="UP000516404"/>
    </source>
</evidence>
<keyword evidence="4 5" id="KW-0472">Membrane</keyword>
<evidence type="ECO:0000256" key="4">
    <source>
        <dbReference type="ARBA" id="ARBA00023136"/>
    </source>
</evidence>
<feature type="transmembrane region" description="Helical" evidence="5">
    <location>
        <begin position="164"/>
        <end position="182"/>
    </location>
</feature>
<feature type="transmembrane region" description="Helical" evidence="5">
    <location>
        <begin position="136"/>
        <end position="158"/>
    </location>
</feature>
<accession>A0A7H2BD37</accession>
<evidence type="ECO:0000256" key="5">
    <source>
        <dbReference type="SAM" id="Phobius"/>
    </source>
</evidence>
<evidence type="ECO:0000259" key="6">
    <source>
        <dbReference type="Pfam" id="PF01061"/>
    </source>
</evidence>
<gene>
    <name evidence="7" type="ORF">IDM49_10290</name>
</gene>
<dbReference type="GeneID" id="96624627"/>
<dbReference type="EMBL" id="CP061539">
    <property type="protein sequence ID" value="QNV37583.1"/>
    <property type="molecule type" value="Genomic_DNA"/>
</dbReference>
<dbReference type="RefSeq" id="WP_190724439.1">
    <property type="nucleotide sequence ID" value="NZ_CP061539.1"/>
</dbReference>
<keyword evidence="3 5" id="KW-1133">Transmembrane helix</keyword>
<reference evidence="7 8" key="1">
    <citation type="submission" date="2020-09" db="EMBL/GenBank/DDBJ databases">
        <title>Investigation of environmental microbes.</title>
        <authorList>
            <person name="Ou Y."/>
            <person name="Kang Q."/>
        </authorList>
    </citation>
    <scope>NUCLEOTIDE SEQUENCE [LARGE SCALE GENOMIC DNA]</scope>
    <source>
        <strain evidence="7 8">KJZ-14</strain>
    </source>
</reference>